<organism evidence="1 2">
    <name type="scientific">Abeliophyllum distichum</name>
    <dbReference type="NCBI Taxonomy" id="126358"/>
    <lineage>
        <taxon>Eukaryota</taxon>
        <taxon>Viridiplantae</taxon>
        <taxon>Streptophyta</taxon>
        <taxon>Embryophyta</taxon>
        <taxon>Tracheophyta</taxon>
        <taxon>Spermatophyta</taxon>
        <taxon>Magnoliopsida</taxon>
        <taxon>eudicotyledons</taxon>
        <taxon>Gunneridae</taxon>
        <taxon>Pentapetalae</taxon>
        <taxon>asterids</taxon>
        <taxon>lamiids</taxon>
        <taxon>Lamiales</taxon>
        <taxon>Oleaceae</taxon>
        <taxon>Forsythieae</taxon>
        <taxon>Abeliophyllum</taxon>
    </lineage>
</organism>
<name>A0ABD1Q5L1_9LAMI</name>
<sequence>MVAKKDKLMVVAKEEVDRVKTVVDVEARAVAAYQDRFDDTFEYKDLAHHFMTTYREQLVERIVETHLEYDISFFRHPPNDLFASEDNVIAKVSSTVDLQGTCGAQTLLLTIGKGPQCADP</sequence>
<evidence type="ECO:0000313" key="2">
    <source>
        <dbReference type="Proteomes" id="UP001604336"/>
    </source>
</evidence>
<proteinExistence type="predicted"/>
<accession>A0ABD1Q5L1</accession>
<dbReference type="EMBL" id="JBFOLK010000012">
    <property type="protein sequence ID" value="KAL2471477.1"/>
    <property type="molecule type" value="Genomic_DNA"/>
</dbReference>
<protein>
    <submittedName>
        <fullName evidence="1">Uncharacterized protein</fullName>
    </submittedName>
</protein>
<dbReference type="AlphaFoldDB" id="A0ABD1Q5L1"/>
<keyword evidence="2" id="KW-1185">Reference proteome</keyword>
<gene>
    <name evidence="1" type="ORF">Adt_39613</name>
</gene>
<comment type="caution">
    <text evidence="1">The sequence shown here is derived from an EMBL/GenBank/DDBJ whole genome shotgun (WGS) entry which is preliminary data.</text>
</comment>
<evidence type="ECO:0000313" key="1">
    <source>
        <dbReference type="EMBL" id="KAL2471477.1"/>
    </source>
</evidence>
<reference evidence="2" key="1">
    <citation type="submission" date="2024-07" db="EMBL/GenBank/DDBJ databases">
        <title>Two chromosome-level genome assemblies of Korean endemic species Abeliophyllum distichum and Forsythia ovata (Oleaceae).</title>
        <authorList>
            <person name="Jang H."/>
        </authorList>
    </citation>
    <scope>NUCLEOTIDE SEQUENCE [LARGE SCALE GENOMIC DNA]</scope>
</reference>
<dbReference type="Proteomes" id="UP001604336">
    <property type="component" value="Unassembled WGS sequence"/>
</dbReference>